<evidence type="ECO:0000313" key="2">
    <source>
        <dbReference type="EMBL" id="QVY62944.1"/>
    </source>
</evidence>
<proteinExistence type="predicted"/>
<reference evidence="2 3" key="1">
    <citation type="submission" date="2021-03" db="EMBL/GenBank/DDBJ databases">
        <title>The first data on the complete genome of the tetrodotoxin-producing bacterium.</title>
        <authorList>
            <person name="Melnikova D.I."/>
            <person name="Nijland R."/>
            <person name="Magarlamov T.Y."/>
        </authorList>
    </citation>
    <scope>NUCLEOTIDE SEQUENCE [LARGE SCALE GENOMIC DNA]</scope>
    <source>
        <strain evidence="2 3">1839</strain>
    </source>
</reference>
<protein>
    <submittedName>
        <fullName evidence="2">Uncharacterized protein</fullName>
    </submittedName>
</protein>
<feature type="compositionally biased region" description="Basic and acidic residues" evidence="1">
    <location>
        <begin position="110"/>
        <end position="123"/>
    </location>
</feature>
<name>A0ABX8FFY4_9BACI</name>
<evidence type="ECO:0000313" key="3">
    <source>
        <dbReference type="Proteomes" id="UP000679247"/>
    </source>
</evidence>
<feature type="region of interest" description="Disordered" evidence="1">
    <location>
        <begin position="92"/>
        <end position="123"/>
    </location>
</feature>
<gene>
    <name evidence="2" type="ORF">J1899_07840</name>
</gene>
<dbReference type="EMBL" id="CP071709">
    <property type="protein sequence ID" value="QVY62944.1"/>
    <property type="molecule type" value="Genomic_DNA"/>
</dbReference>
<organism evidence="2 3">
    <name type="scientific">Cytobacillus gottheilii</name>
    <dbReference type="NCBI Taxonomy" id="859144"/>
    <lineage>
        <taxon>Bacteria</taxon>
        <taxon>Bacillati</taxon>
        <taxon>Bacillota</taxon>
        <taxon>Bacilli</taxon>
        <taxon>Bacillales</taxon>
        <taxon>Bacillaceae</taxon>
        <taxon>Cytobacillus</taxon>
    </lineage>
</organism>
<sequence length="160" mass="18316">MSDKPAISFGDIVRIDGYGQRLFRVETYEYIRYHSPEHTDDEWVYDLTALDSGEFMVATDCDLELVADAGQADEYLRANPVKPAVVGWRQIATTPKEPPKPTARELSAQEADKRRAQRKARADQVDNLLDRRSWYAKSEAVDKDERLAEIDAELRKLKEA</sequence>
<keyword evidence="3" id="KW-1185">Reference proteome</keyword>
<accession>A0ABX8FFY4</accession>
<dbReference type="RefSeq" id="WP_214478308.1">
    <property type="nucleotide sequence ID" value="NZ_CP071709.1"/>
</dbReference>
<evidence type="ECO:0000256" key="1">
    <source>
        <dbReference type="SAM" id="MobiDB-lite"/>
    </source>
</evidence>
<dbReference type="Proteomes" id="UP000679247">
    <property type="component" value="Chromosome"/>
</dbReference>